<dbReference type="Proteomes" id="UP000070700">
    <property type="component" value="Unassembled WGS sequence"/>
</dbReference>
<feature type="compositionally biased region" description="Polar residues" evidence="1">
    <location>
        <begin position="339"/>
        <end position="351"/>
    </location>
</feature>
<evidence type="ECO:0000259" key="2">
    <source>
        <dbReference type="Pfam" id="PF26013"/>
    </source>
</evidence>
<feature type="region of interest" description="Disordered" evidence="1">
    <location>
        <begin position="1"/>
        <end position="106"/>
    </location>
</feature>
<feature type="compositionally biased region" description="Low complexity" evidence="1">
    <location>
        <begin position="352"/>
        <end position="379"/>
    </location>
</feature>
<feature type="region of interest" description="Disordered" evidence="1">
    <location>
        <begin position="951"/>
        <end position="987"/>
    </location>
</feature>
<evidence type="ECO:0000256" key="1">
    <source>
        <dbReference type="SAM" id="MobiDB-lite"/>
    </source>
</evidence>
<feature type="region of interest" description="Disordered" evidence="1">
    <location>
        <begin position="118"/>
        <end position="190"/>
    </location>
</feature>
<dbReference type="KEGG" id="psco:LY89DRAFT_497003"/>
<organism evidence="3 4">
    <name type="scientific">Mollisia scopiformis</name>
    <name type="common">Conifer needle endophyte fungus</name>
    <name type="synonym">Phialocephala scopiformis</name>
    <dbReference type="NCBI Taxonomy" id="149040"/>
    <lineage>
        <taxon>Eukaryota</taxon>
        <taxon>Fungi</taxon>
        <taxon>Dikarya</taxon>
        <taxon>Ascomycota</taxon>
        <taxon>Pezizomycotina</taxon>
        <taxon>Leotiomycetes</taxon>
        <taxon>Helotiales</taxon>
        <taxon>Mollisiaceae</taxon>
        <taxon>Mollisia</taxon>
    </lineage>
</organism>
<accession>A0A194XE66</accession>
<name>A0A194XE66_MOLSC</name>
<feature type="compositionally biased region" description="Pro residues" evidence="1">
    <location>
        <begin position="126"/>
        <end position="140"/>
    </location>
</feature>
<feature type="compositionally biased region" description="Polar residues" evidence="1">
    <location>
        <begin position="161"/>
        <end position="187"/>
    </location>
</feature>
<feature type="domain" description="DUF8004" evidence="2">
    <location>
        <begin position="479"/>
        <end position="566"/>
    </location>
</feature>
<dbReference type="RefSeq" id="XP_018072828.1">
    <property type="nucleotide sequence ID" value="XM_018207933.1"/>
</dbReference>
<dbReference type="STRING" id="149040.A0A194XE66"/>
<sequence length="987" mass="110183">MDHALPSLPLKRETSPHEHRQDAFSQPPPTRAPPPLPFGDASGGEWEQNDVAKHANQAWQNGPPSRIAPVPQENFLPSHAASHDVRDSGYDEESLSETHTRRASGIIQAPYAEIHNRSVSRQNSPAPYPQLPQTYTPPPRTDSASPRTLNYRRPRAESLAPPQSQVDLNTNRSVSTPFNSRPNSTVYHSDGEGMDALKDIRRKSSSFITGLFHTPTPSDDGNHVGLRAWVLGGPGGERHVSYNLDFLMKADKIPEMWGPRDSADLYVYFYPRATGLGPQIKCESKIIKNSQVLLALAQPEGSRGRGRARSFDGRGSLTIEDATRNLAVRHPSSPPFTPQIGTQDTQSASDGSETSLRSVPSVSSPSAPSAPSAPSEATEPTEYHLYLPLGVMDPPDRFDTKQNESVKEKFERQKSEQKLIDARNLFAFLNGQVIVATRKTSSAFRCFMAIAELLRSFAFTDAEGESFGAEVNVAFDFSLAEYRFADVRDSRETTLEGLILGEAMKSHRLYNEAYAHAVGKLDTLKESKSQLWEELSPKTREWIERGYIDLRRNKAYVEERLDDFDFPSVFSGMANSTSSDASKIVRFKYWKANFMALRKTIQSYYKALHGSWPPKGKSKKNTFVEGGLNRLVLKGLYLDLCSLWDLLVDRENATTRAVGGDVEAKEYEHPTIPILRKLLDEFDRSTTPRFPPIPFDVPHLPDLATVDVKFNKLNTGEQERSVNKRKLQAWEAALVLEKGHDRTEGASKYNTPFMEMYRTFETKEAKGKTTRELQEQRIGHWIFLYCVLQVLPLLISDATDLSFTDGVEYFLPATPEFAPWSRNGNQHQKPVQYVTATGDIVYATDRQVRNGDNAIYERTHCWHQARRFADVLEQESNNQITPADQMSPLSPPPTFNADGQMQGGNSGASGFLGVGDAGRNGSRTRLSERNSVLLGLEQMARYEPENLAVGNTSSAATRTPPERDVTFDDILAGMDLGGKKDKKKGRK</sequence>
<reference evidence="3 4" key="1">
    <citation type="submission" date="2015-10" db="EMBL/GenBank/DDBJ databases">
        <title>Full genome of DAOMC 229536 Phialocephala scopiformis, a fungal endophyte of spruce producing the potent anti-insectan compound rugulosin.</title>
        <authorList>
            <consortium name="DOE Joint Genome Institute"/>
            <person name="Walker A.K."/>
            <person name="Frasz S.L."/>
            <person name="Seifert K.A."/>
            <person name="Miller J.D."/>
            <person name="Mondo S.J."/>
            <person name="Labutti K."/>
            <person name="Lipzen A."/>
            <person name="Dockter R."/>
            <person name="Kennedy M."/>
            <person name="Grigoriev I.V."/>
            <person name="Spatafora J.W."/>
        </authorList>
    </citation>
    <scope>NUCLEOTIDE SEQUENCE [LARGE SCALE GENOMIC DNA]</scope>
    <source>
        <strain evidence="3 4">CBS 120377</strain>
    </source>
</reference>
<dbReference type="InParanoid" id="A0A194XE66"/>
<proteinExistence type="predicted"/>
<dbReference type="InterPro" id="IPR058317">
    <property type="entry name" value="DUF8004"/>
</dbReference>
<evidence type="ECO:0000313" key="3">
    <source>
        <dbReference type="EMBL" id="KUJ18473.1"/>
    </source>
</evidence>
<feature type="compositionally biased region" description="Pro residues" evidence="1">
    <location>
        <begin position="26"/>
        <end position="37"/>
    </location>
</feature>
<dbReference type="EMBL" id="KQ947412">
    <property type="protein sequence ID" value="KUJ18473.1"/>
    <property type="molecule type" value="Genomic_DNA"/>
</dbReference>
<protein>
    <recommendedName>
        <fullName evidence="2">DUF8004 domain-containing protein</fullName>
    </recommendedName>
</protein>
<feature type="region of interest" description="Disordered" evidence="1">
    <location>
        <begin position="323"/>
        <end position="379"/>
    </location>
</feature>
<dbReference type="AlphaFoldDB" id="A0A194XE66"/>
<dbReference type="PANTHER" id="PTHR39601">
    <property type="entry name" value="CHORIOGENIN HMINOR"/>
    <property type="match status" value="1"/>
</dbReference>
<feature type="compositionally biased region" description="Basic and acidic residues" evidence="1">
    <location>
        <begin position="10"/>
        <end position="22"/>
    </location>
</feature>
<dbReference type="OrthoDB" id="5300331at2759"/>
<gene>
    <name evidence="3" type="ORF">LY89DRAFT_497003</name>
</gene>
<dbReference type="PANTHER" id="PTHR39601:SF1">
    <property type="entry name" value="CHORIOGENIN HMINOR"/>
    <property type="match status" value="1"/>
</dbReference>
<evidence type="ECO:0000313" key="4">
    <source>
        <dbReference type="Proteomes" id="UP000070700"/>
    </source>
</evidence>
<dbReference type="Pfam" id="PF26013">
    <property type="entry name" value="DUF8004"/>
    <property type="match status" value="1"/>
</dbReference>
<keyword evidence="4" id="KW-1185">Reference proteome</keyword>
<dbReference type="GeneID" id="28817659"/>